<protein>
    <recommendedName>
        <fullName evidence="4 13">Laccase</fullName>
        <ecNumber evidence="4 13">1.10.3.2</ecNumber>
    </recommendedName>
    <alternativeName>
        <fullName evidence="13">Benzenediol:oxygen oxidoreductase</fullName>
    </alternativeName>
    <alternativeName>
        <fullName evidence="13">Diphenol oxidase</fullName>
    </alternativeName>
    <alternativeName>
        <fullName evidence="13">Urishiol oxidase</fullName>
    </alternativeName>
</protein>
<evidence type="ECO:0000256" key="8">
    <source>
        <dbReference type="ARBA" id="ARBA00022737"/>
    </source>
</evidence>
<evidence type="ECO:0000256" key="4">
    <source>
        <dbReference type="ARBA" id="ARBA00012297"/>
    </source>
</evidence>
<evidence type="ECO:0000256" key="6">
    <source>
        <dbReference type="ARBA" id="ARBA00022525"/>
    </source>
</evidence>
<dbReference type="NCBIfam" id="TIGR03389">
    <property type="entry name" value="laccase"/>
    <property type="match status" value="1"/>
</dbReference>
<evidence type="ECO:0000313" key="18">
    <source>
        <dbReference type="EMBL" id="KAG8486979.1"/>
    </source>
</evidence>
<keyword evidence="10 13" id="KW-0186">Copper</keyword>
<feature type="domain" description="Plastocyanin-like" evidence="15">
    <location>
        <begin position="218"/>
        <end position="367"/>
    </location>
</feature>
<evidence type="ECO:0000256" key="3">
    <source>
        <dbReference type="ARBA" id="ARBA00010609"/>
    </source>
</evidence>
<feature type="domain" description="Plastocyanin-like" evidence="16">
    <location>
        <begin position="476"/>
        <end position="609"/>
    </location>
</feature>
<dbReference type="InterPro" id="IPR002355">
    <property type="entry name" value="Cu_oxidase_Cu_BS"/>
</dbReference>
<dbReference type="OrthoDB" id="2121828at2759"/>
<dbReference type="InterPro" id="IPR034285">
    <property type="entry name" value="CuRO_2_LCC"/>
</dbReference>
<evidence type="ECO:0000256" key="11">
    <source>
        <dbReference type="ARBA" id="ARBA00023180"/>
    </source>
</evidence>
<keyword evidence="14" id="KW-1133">Transmembrane helix</keyword>
<dbReference type="GO" id="GO:0048046">
    <property type="term" value="C:apoplast"/>
    <property type="evidence" value="ECO:0007669"/>
    <property type="project" value="UniProtKB-SubCell"/>
</dbReference>
<dbReference type="PANTHER" id="PTHR11709:SF68">
    <property type="entry name" value="LACCASE-13"/>
    <property type="match status" value="1"/>
</dbReference>
<evidence type="ECO:0000259" key="16">
    <source>
        <dbReference type="Pfam" id="PF07731"/>
    </source>
</evidence>
<dbReference type="GO" id="GO:0052716">
    <property type="term" value="F:hydroquinone:oxygen oxidoreductase activity"/>
    <property type="evidence" value="ECO:0007669"/>
    <property type="project" value="UniProtKB-EC"/>
</dbReference>
<evidence type="ECO:0000256" key="1">
    <source>
        <dbReference type="ARBA" id="ARBA00000349"/>
    </source>
</evidence>
<dbReference type="FunFam" id="2.60.40.420:FF:000049">
    <property type="entry name" value="Laccase"/>
    <property type="match status" value="1"/>
</dbReference>
<dbReference type="Proteomes" id="UP000701853">
    <property type="component" value="Chromosome 8"/>
</dbReference>
<evidence type="ECO:0000256" key="7">
    <source>
        <dbReference type="ARBA" id="ARBA00022723"/>
    </source>
</evidence>
<keyword evidence="19" id="KW-1185">Reference proteome</keyword>
<dbReference type="PANTHER" id="PTHR11709">
    <property type="entry name" value="MULTI-COPPER OXIDASE"/>
    <property type="match status" value="1"/>
</dbReference>
<dbReference type="Pfam" id="PF00394">
    <property type="entry name" value="Cu-oxidase"/>
    <property type="match status" value="1"/>
</dbReference>
<name>A0A8J5ZF42_9ROSI</name>
<evidence type="ECO:0000256" key="14">
    <source>
        <dbReference type="SAM" id="Phobius"/>
    </source>
</evidence>
<keyword evidence="11" id="KW-0325">Glycoprotein</keyword>
<keyword evidence="5 13" id="KW-0052">Apoplast</keyword>
<dbReference type="InterPro" id="IPR045087">
    <property type="entry name" value="Cu-oxidase_fam"/>
</dbReference>
<dbReference type="AlphaFoldDB" id="A0A8J5ZF42"/>
<comment type="catalytic activity">
    <reaction evidence="1 13">
        <text>4 hydroquinone + O2 = 4 benzosemiquinone + 2 H2O</text>
        <dbReference type="Rhea" id="RHEA:11276"/>
        <dbReference type="ChEBI" id="CHEBI:15377"/>
        <dbReference type="ChEBI" id="CHEBI:15379"/>
        <dbReference type="ChEBI" id="CHEBI:17594"/>
        <dbReference type="ChEBI" id="CHEBI:17977"/>
        <dbReference type="EC" id="1.10.3.2"/>
    </reaction>
</comment>
<dbReference type="Gene3D" id="2.60.40.420">
    <property type="entry name" value="Cupredoxins - blue copper proteins"/>
    <property type="match status" value="3"/>
</dbReference>
<keyword evidence="7 13" id="KW-0479">Metal-binding</keyword>
<dbReference type="Pfam" id="PF07732">
    <property type="entry name" value="Cu-oxidase_3"/>
    <property type="match status" value="1"/>
</dbReference>
<feature type="domain" description="Plastocyanin-like" evidence="17">
    <location>
        <begin position="93"/>
        <end position="205"/>
    </location>
</feature>
<dbReference type="InterPro" id="IPR008972">
    <property type="entry name" value="Cupredoxin"/>
</dbReference>
<comment type="cofactor">
    <cofactor evidence="13">
        <name>Cu cation</name>
        <dbReference type="ChEBI" id="CHEBI:23378"/>
    </cofactor>
    <text evidence="13">Binds 4 Cu cations per monomer.</text>
</comment>
<sequence length="627" mass="69746">MSYMLTLNLILPNHYSFRKNCHFPPTFPWINIAALPLCPTSQSQINQSLSAMEPHILSAKPCTFYLFSCILLIFAFLASFASAAIHYHEFVIEAKPVKRLCRTHSTITVNGQYPGPTLEVRDGDTLVIKAINKARYNVTLHWHGVRQLRNPWTDGPEYVTQCPIQPGRSYTYQFTIQNQEGTLWWHAHSKWLRATVYGALIIYPKLGSPYPFPLPKREMPVILGEWWDRNPMDVLKLALFTGGAPNVSDAYTINGQPGDLYRCSSKETAMYPVEAGETILLRIINSALNQELYFGVANHKLTVVAVDASYTKPFTTNVIMIAPGQTTDVLLTADQPPARYYMAAHAYNTANAAFDNTTTTAILEYESAHYSAKGGKYLKPIFPQLPGFNDTATATAFTAQLRSPCKVKVPIEIDESLFFTVGLGLINCKNPNSPRCQGPNGTRFAASINNVSFVFPRSTSLMQAYYQGQPGVFTTDFPPVPPIQFDYTGNVSRGLWQPVKGTKLVKLKFGSKVQIVFQDTSIVTVEDHPMHIHGYDFYVVGSGFGNFDPKTDPAKFNLVDPPRRNTIGTPPGGWVAIRFVADNPGIWLLHCHLDTHLPWGLATALLVENGVGKLQTVQPPPLDLPQC</sequence>
<comment type="subcellular location">
    <subcellularLocation>
        <location evidence="2 13">Secreted</location>
        <location evidence="2 13">Extracellular space</location>
        <location evidence="2 13">Apoplast</location>
    </subcellularLocation>
</comment>
<dbReference type="InterPro" id="IPR033138">
    <property type="entry name" value="Cu_oxidase_CS"/>
</dbReference>
<evidence type="ECO:0000256" key="2">
    <source>
        <dbReference type="ARBA" id="ARBA00004271"/>
    </source>
</evidence>
<comment type="similarity">
    <text evidence="3 13">Belongs to the multicopper oxidase family.</text>
</comment>
<accession>A0A8J5ZF42</accession>
<dbReference type="CDD" id="cd13897">
    <property type="entry name" value="CuRO_3_LCC_plant"/>
    <property type="match status" value="1"/>
</dbReference>
<comment type="function">
    <text evidence="13">Lignin degradation and detoxification of lignin-derived products.</text>
</comment>
<proteinExistence type="inferred from homology"/>
<keyword evidence="14" id="KW-0472">Membrane</keyword>
<keyword evidence="8 13" id="KW-0677">Repeat</keyword>
<evidence type="ECO:0000256" key="10">
    <source>
        <dbReference type="ARBA" id="ARBA00023008"/>
    </source>
</evidence>
<keyword evidence="12 13" id="KW-0439">Lignin degradation</keyword>
<evidence type="ECO:0000256" key="12">
    <source>
        <dbReference type="ARBA" id="ARBA00023185"/>
    </source>
</evidence>
<comment type="caution">
    <text evidence="18">The sequence shown here is derived from an EMBL/GenBank/DDBJ whole genome shotgun (WGS) entry which is preliminary data.</text>
</comment>
<feature type="transmembrane region" description="Helical" evidence="14">
    <location>
        <begin position="64"/>
        <end position="87"/>
    </location>
</feature>
<keyword evidence="9 13" id="KW-0560">Oxidoreductase</keyword>
<dbReference type="CDD" id="cd13875">
    <property type="entry name" value="CuRO_2_LCC_plant"/>
    <property type="match status" value="1"/>
</dbReference>
<dbReference type="InterPro" id="IPR034288">
    <property type="entry name" value="CuRO_1_LCC"/>
</dbReference>
<dbReference type="FunFam" id="2.60.40.420:FF:000062">
    <property type="entry name" value="Laccase"/>
    <property type="match status" value="1"/>
</dbReference>
<evidence type="ECO:0000313" key="19">
    <source>
        <dbReference type="Proteomes" id="UP000701853"/>
    </source>
</evidence>
<dbReference type="EMBL" id="JAHUZN010000008">
    <property type="protein sequence ID" value="KAG8486979.1"/>
    <property type="molecule type" value="Genomic_DNA"/>
</dbReference>
<evidence type="ECO:0000259" key="15">
    <source>
        <dbReference type="Pfam" id="PF00394"/>
    </source>
</evidence>
<dbReference type="InterPro" id="IPR011706">
    <property type="entry name" value="Cu-oxidase_C"/>
</dbReference>
<dbReference type="InterPro" id="IPR011707">
    <property type="entry name" value="Cu-oxidase-like_N"/>
</dbReference>
<keyword evidence="14" id="KW-0812">Transmembrane</keyword>
<dbReference type="GO" id="GO:0005507">
    <property type="term" value="F:copper ion binding"/>
    <property type="evidence" value="ECO:0007669"/>
    <property type="project" value="InterPro"/>
</dbReference>
<dbReference type="EC" id="1.10.3.2" evidence="4 13"/>
<reference evidence="18 19" key="1">
    <citation type="journal article" date="2021" name="bioRxiv">
        <title>The Gossypium anomalum genome as a resource for cotton improvement and evolutionary analysis of hybrid incompatibility.</title>
        <authorList>
            <person name="Grover C.E."/>
            <person name="Yuan D."/>
            <person name="Arick M.A."/>
            <person name="Miller E.R."/>
            <person name="Hu G."/>
            <person name="Peterson D.G."/>
            <person name="Wendel J.F."/>
            <person name="Udall J.A."/>
        </authorList>
    </citation>
    <scope>NUCLEOTIDE SEQUENCE [LARGE SCALE GENOMIC DNA]</scope>
    <source>
        <strain evidence="18">JFW-Udall</strain>
        <tissue evidence="18">Leaf</tissue>
    </source>
</reference>
<dbReference type="SUPFAM" id="SSF49503">
    <property type="entry name" value="Cupredoxins"/>
    <property type="match status" value="3"/>
</dbReference>
<dbReference type="InterPro" id="IPR017761">
    <property type="entry name" value="Laccase"/>
</dbReference>
<evidence type="ECO:0000256" key="13">
    <source>
        <dbReference type="RuleBase" id="RU361119"/>
    </source>
</evidence>
<organism evidence="18 19">
    <name type="scientific">Gossypium anomalum</name>
    <dbReference type="NCBI Taxonomy" id="47600"/>
    <lineage>
        <taxon>Eukaryota</taxon>
        <taxon>Viridiplantae</taxon>
        <taxon>Streptophyta</taxon>
        <taxon>Embryophyta</taxon>
        <taxon>Tracheophyta</taxon>
        <taxon>Spermatophyta</taxon>
        <taxon>Magnoliopsida</taxon>
        <taxon>eudicotyledons</taxon>
        <taxon>Gunneridae</taxon>
        <taxon>Pentapetalae</taxon>
        <taxon>rosids</taxon>
        <taxon>malvids</taxon>
        <taxon>Malvales</taxon>
        <taxon>Malvaceae</taxon>
        <taxon>Malvoideae</taxon>
        <taxon>Gossypium</taxon>
    </lineage>
</organism>
<dbReference type="InterPro" id="IPR001117">
    <property type="entry name" value="Cu-oxidase_2nd"/>
</dbReference>
<dbReference type="PROSITE" id="PS00079">
    <property type="entry name" value="MULTICOPPER_OXIDASE1"/>
    <property type="match status" value="1"/>
</dbReference>
<dbReference type="CDD" id="cd13849">
    <property type="entry name" value="CuRO_1_LCC_plant"/>
    <property type="match status" value="1"/>
</dbReference>
<dbReference type="InterPro" id="IPR034289">
    <property type="entry name" value="CuRO_3_LCC"/>
</dbReference>
<evidence type="ECO:0000259" key="17">
    <source>
        <dbReference type="Pfam" id="PF07732"/>
    </source>
</evidence>
<evidence type="ECO:0000256" key="5">
    <source>
        <dbReference type="ARBA" id="ARBA00022523"/>
    </source>
</evidence>
<keyword evidence="6 13" id="KW-0964">Secreted</keyword>
<dbReference type="PROSITE" id="PS00080">
    <property type="entry name" value="MULTICOPPER_OXIDASE2"/>
    <property type="match status" value="1"/>
</dbReference>
<dbReference type="GO" id="GO:0046274">
    <property type="term" value="P:lignin catabolic process"/>
    <property type="evidence" value="ECO:0007669"/>
    <property type="project" value="UniProtKB-KW"/>
</dbReference>
<evidence type="ECO:0000256" key="9">
    <source>
        <dbReference type="ARBA" id="ARBA00023002"/>
    </source>
</evidence>
<gene>
    <name evidence="18" type="ORF">CXB51_020443</name>
</gene>
<dbReference type="Pfam" id="PF07731">
    <property type="entry name" value="Cu-oxidase_2"/>
    <property type="match status" value="1"/>
</dbReference>